<feature type="transmembrane region" description="Helical" evidence="1">
    <location>
        <begin position="155"/>
        <end position="188"/>
    </location>
</feature>
<sequence>MSNNPVSLNAPLRLCTSFRFPIADRAARTDVLIGAAWLLVPVVGWLLNLGHRVEVVHRLQHGRPGFPAWRHPGRLLRHGLVTAAAMIGYTAPGGLLTAAGLFWGSVPVAVVGGVFLLAAIAAIPGFMTHYCVAFDACELFDPVRALRRVAACGAAYWRAWGIALAGLAVSVLGLLAVGVGFLVTSVWFWQVAGFGFATVFTDTHQLGPAGAEPPLLVHTETNEVE</sequence>
<name>A0A401Z633_9ACTN</name>
<accession>A0A401Z633</accession>
<dbReference type="Proteomes" id="UP000286931">
    <property type="component" value="Unassembled WGS sequence"/>
</dbReference>
<keyword evidence="1" id="KW-1133">Transmembrane helix</keyword>
<keyword evidence="3" id="KW-1185">Reference proteome</keyword>
<organism evidence="2 3">
    <name type="scientific">Embleya hyalina</name>
    <dbReference type="NCBI Taxonomy" id="516124"/>
    <lineage>
        <taxon>Bacteria</taxon>
        <taxon>Bacillati</taxon>
        <taxon>Actinomycetota</taxon>
        <taxon>Actinomycetes</taxon>
        <taxon>Kitasatosporales</taxon>
        <taxon>Streptomycetaceae</taxon>
        <taxon>Embleya</taxon>
    </lineage>
</organism>
<evidence type="ECO:0000256" key="1">
    <source>
        <dbReference type="SAM" id="Phobius"/>
    </source>
</evidence>
<comment type="caution">
    <text evidence="2">The sequence shown here is derived from an EMBL/GenBank/DDBJ whole genome shotgun (WGS) entry which is preliminary data.</text>
</comment>
<evidence type="ECO:0000313" key="3">
    <source>
        <dbReference type="Proteomes" id="UP000286931"/>
    </source>
</evidence>
<proteinExistence type="predicted"/>
<dbReference type="AlphaFoldDB" id="A0A401Z633"/>
<dbReference type="OrthoDB" id="3181212at2"/>
<keyword evidence="1" id="KW-0472">Membrane</keyword>
<gene>
    <name evidence="2" type="ORF">EHYA_10091</name>
</gene>
<dbReference type="EMBL" id="BIFH01000061">
    <property type="protein sequence ID" value="GCE02314.1"/>
    <property type="molecule type" value="Genomic_DNA"/>
</dbReference>
<evidence type="ECO:0000313" key="2">
    <source>
        <dbReference type="EMBL" id="GCE02314.1"/>
    </source>
</evidence>
<keyword evidence="1" id="KW-0812">Transmembrane</keyword>
<dbReference type="RefSeq" id="WP_126643809.1">
    <property type="nucleotide sequence ID" value="NZ_BIFH01000061.1"/>
</dbReference>
<feature type="transmembrane region" description="Helical" evidence="1">
    <location>
        <begin position="31"/>
        <end position="50"/>
    </location>
</feature>
<protein>
    <recommendedName>
        <fullName evidence="4">DUF4013 domain-containing protein</fullName>
    </recommendedName>
</protein>
<reference evidence="2 3" key="1">
    <citation type="submission" date="2018-12" db="EMBL/GenBank/DDBJ databases">
        <title>Draft genome sequence of Embleya hyalina NBRC 13850T.</title>
        <authorList>
            <person name="Komaki H."/>
            <person name="Hosoyama A."/>
            <person name="Kimura A."/>
            <person name="Ichikawa N."/>
            <person name="Tamura T."/>
        </authorList>
    </citation>
    <scope>NUCLEOTIDE SEQUENCE [LARGE SCALE GENOMIC DNA]</scope>
    <source>
        <strain evidence="2 3">NBRC 13850</strain>
    </source>
</reference>
<evidence type="ECO:0008006" key="4">
    <source>
        <dbReference type="Google" id="ProtNLM"/>
    </source>
</evidence>
<feature type="transmembrane region" description="Helical" evidence="1">
    <location>
        <begin position="109"/>
        <end position="134"/>
    </location>
</feature>
<feature type="transmembrane region" description="Helical" evidence="1">
    <location>
        <begin position="80"/>
        <end position="103"/>
    </location>
</feature>